<name>A0A4S4LA88_9AGAM</name>
<evidence type="ECO:0000313" key="2">
    <source>
        <dbReference type="Proteomes" id="UP000308199"/>
    </source>
</evidence>
<accession>A0A4S4LA88</accession>
<organism evidence="1 2">
    <name type="scientific">Phellinidium pouzarii</name>
    <dbReference type="NCBI Taxonomy" id="167371"/>
    <lineage>
        <taxon>Eukaryota</taxon>
        <taxon>Fungi</taxon>
        <taxon>Dikarya</taxon>
        <taxon>Basidiomycota</taxon>
        <taxon>Agaricomycotina</taxon>
        <taxon>Agaricomycetes</taxon>
        <taxon>Hymenochaetales</taxon>
        <taxon>Hymenochaetaceae</taxon>
        <taxon>Phellinidium</taxon>
    </lineage>
</organism>
<proteinExistence type="predicted"/>
<keyword evidence="2" id="KW-1185">Reference proteome</keyword>
<gene>
    <name evidence="1" type="ORF">EW145_g3990</name>
</gene>
<protein>
    <submittedName>
        <fullName evidence="1">Uncharacterized protein</fullName>
    </submittedName>
</protein>
<reference evidence="1 2" key="1">
    <citation type="submission" date="2019-02" db="EMBL/GenBank/DDBJ databases">
        <title>Genome sequencing of the rare red list fungi Phellinidium pouzarii.</title>
        <authorList>
            <person name="Buettner E."/>
            <person name="Kellner H."/>
        </authorList>
    </citation>
    <scope>NUCLEOTIDE SEQUENCE [LARGE SCALE GENOMIC DNA]</scope>
    <source>
        <strain evidence="1 2">DSM 108285</strain>
    </source>
</reference>
<dbReference type="EMBL" id="SGPK01000188">
    <property type="protein sequence ID" value="THH06570.1"/>
    <property type="molecule type" value="Genomic_DNA"/>
</dbReference>
<dbReference type="AlphaFoldDB" id="A0A4S4LA88"/>
<sequence length="150" mass="17292">MDNSGTLFHATRKSPLEEWSYKLQADYNPIGRVVFALDLVDFSKAALAFLFVEYFINIRLIQAYTDTPQKGFNCNTWIKYATNYLVSDKFIEPEKSILDKSSLGDLLLTEIAEARSATNPDQPIYGTSCLIIRKWNLREYLHRKAEPDIM</sequence>
<comment type="caution">
    <text evidence="1">The sequence shown here is derived from an EMBL/GenBank/DDBJ whole genome shotgun (WGS) entry which is preliminary data.</text>
</comment>
<dbReference type="Proteomes" id="UP000308199">
    <property type="component" value="Unassembled WGS sequence"/>
</dbReference>
<evidence type="ECO:0000313" key="1">
    <source>
        <dbReference type="EMBL" id="THH06570.1"/>
    </source>
</evidence>